<evidence type="ECO:0000256" key="1">
    <source>
        <dbReference type="SAM" id="MobiDB-lite"/>
    </source>
</evidence>
<keyword evidence="2" id="KW-1133">Transmembrane helix</keyword>
<comment type="caution">
    <text evidence="3">The sequence shown here is derived from an EMBL/GenBank/DDBJ whole genome shotgun (WGS) entry which is preliminary data.</text>
</comment>
<feature type="region of interest" description="Disordered" evidence="1">
    <location>
        <begin position="124"/>
        <end position="206"/>
    </location>
</feature>
<keyword evidence="2" id="KW-0472">Membrane</keyword>
<organism evidence="3 4">
    <name type="scientific">Candidatus Amunia macphersoniae</name>
    <dbReference type="NCBI Taxonomy" id="3127014"/>
    <lineage>
        <taxon>Bacteria</taxon>
        <taxon>Bacillati</taxon>
        <taxon>Candidatus Dormiibacterota</taxon>
        <taxon>Candidatus Dormibacteria</taxon>
        <taxon>Candidatus Aeolococcales</taxon>
        <taxon>Candidatus Aeolococcaceae</taxon>
        <taxon>Candidatus Amunia</taxon>
    </lineage>
</organism>
<name>A0A934NEX0_9BACT</name>
<evidence type="ECO:0000313" key="4">
    <source>
        <dbReference type="Proteomes" id="UP000614410"/>
    </source>
</evidence>
<dbReference type="AlphaFoldDB" id="A0A934NEX0"/>
<dbReference type="EMBL" id="JAEKNN010000031">
    <property type="protein sequence ID" value="MBJ7609203.1"/>
    <property type="molecule type" value="Genomic_DNA"/>
</dbReference>
<evidence type="ECO:0000256" key="2">
    <source>
        <dbReference type="SAM" id="Phobius"/>
    </source>
</evidence>
<dbReference type="PROSITE" id="PS51257">
    <property type="entry name" value="PROKAR_LIPOPROTEIN"/>
    <property type="match status" value="1"/>
</dbReference>
<reference evidence="3 4" key="1">
    <citation type="submission" date="2020-10" db="EMBL/GenBank/DDBJ databases">
        <title>Ca. Dormibacterota MAGs.</title>
        <authorList>
            <person name="Montgomery K."/>
        </authorList>
    </citation>
    <scope>NUCLEOTIDE SEQUENCE [LARGE SCALE GENOMIC DNA]</scope>
    <source>
        <strain evidence="3">Mitchell_Peninsula_5</strain>
    </source>
</reference>
<evidence type="ECO:0000313" key="3">
    <source>
        <dbReference type="EMBL" id="MBJ7609203.1"/>
    </source>
</evidence>
<accession>A0A934NEX0</accession>
<keyword evidence="2" id="KW-0812">Transmembrane</keyword>
<gene>
    <name evidence="3" type="ORF">JF887_07195</name>
</gene>
<feature type="transmembrane region" description="Helical" evidence="2">
    <location>
        <begin position="225"/>
        <end position="245"/>
    </location>
</feature>
<sequence length="255" mass="24349">MRRPHRHRLTRSGPRLVAVTAFAVLTGGCIVTTASASGLGVTVSLTAAAGALGPSRPLLQGLTPLTDGVVGCGVLSTCPPALSPATTPPTTPPPLPPLGTPTALPISGICLPCPPGNAGPVTLVPGSNAGNHASTPGPGPTNPGVTAVSTPDALGRSGGTSPGGSGSGTGTASGTATATATAAPGGPSSGSGAGTTQPAGLNLPQPAPVEQLTPLAGISFGQAPYLWPLFLLLDVIGAVAVAVVVRRTWSTAGAD</sequence>
<protein>
    <submittedName>
        <fullName evidence="3">Uncharacterized protein</fullName>
    </submittedName>
</protein>
<feature type="compositionally biased region" description="Gly residues" evidence="1">
    <location>
        <begin position="156"/>
        <end position="171"/>
    </location>
</feature>
<proteinExistence type="predicted"/>
<dbReference type="Proteomes" id="UP000614410">
    <property type="component" value="Unassembled WGS sequence"/>
</dbReference>
<feature type="compositionally biased region" description="Low complexity" evidence="1">
    <location>
        <begin position="172"/>
        <end position="186"/>
    </location>
</feature>